<reference evidence="5" key="1">
    <citation type="submission" date="2020-04" db="EMBL/GenBank/DDBJ databases">
        <authorList>
            <person name="Chiriac C."/>
            <person name="Salcher M."/>
            <person name="Ghai R."/>
            <person name="Kavagutti S V."/>
        </authorList>
    </citation>
    <scope>NUCLEOTIDE SEQUENCE</scope>
</reference>
<keyword evidence="2" id="KW-0963">Cytoplasm</keyword>
<dbReference type="Gene3D" id="3.90.226.10">
    <property type="entry name" value="2-enoyl-CoA Hydratase, Chain A, domain 1"/>
    <property type="match status" value="1"/>
</dbReference>
<keyword evidence="4" id="KW-0175">Coiled coil</keyword>
<protein>
    <submittedName>
        <fullName evidence="5">S14_ClpP_1 domain containing protein</fullName>
    </submittedName>
</protein>
<accession>A0A6J5LCL3</accession>
<dbReference type="EMBL" id="LR796245">
    <property type="protein sequence ID" value="CAB4130906.1"/>
    <property type="molecule type" value="Genomic_DNA"/>
</dbReference>
<dbReference type="InterPro" id="IPR001907">
    <property type="entry name" value="ClpP"/>
</dbReference>
<dbReference type="PRINTS" id="PR00127">
    <property type="entry name" value="CLPPROTEASEP"/>
</dbReference>
<keyword evidence="3" id="KW-0378">Hydrolase</keyword>
<dbReference type="PANTHER" id="PTHR10381">
    <property type="entry name" value="ATP-DEPENDENT CLP PROTEASE PROTEOLYTIC SUBUNIT"/>
    <property type="match status" value="1"/>
</dbReference>
<dbReference type="SUPFAM" id="SSF52096">
    <property type="entry name" value="ClpP/crotonase"/>
    <property type="match status" value="1"/>
</dbReference>
<dbReference type="CDD" id="cd07016">
    <property type="entry name" value="S14_ClpP_1"/>
    <property type="match status" value="1"/>
</dbReference>
<comment type="similarity">
    <text evidence="1">Belongs to the peptidase S14 family.</text>
</comment>
<evidence type="ECO:0000313" key="5">
    <source>
        <dbReference type="EMBL" id="CAB4130906.1"/>
    </source>
</evidence>
<dbReference type="GO" id="GO:0051117">
    <property type="term" value="F:ATPase binding"/>
    <property type="evidence" value="ECO:0007669"/>
    <property type="project" value="TreeGrafter"/>
</dbReference>
<dbReference type="InterPro" id="IPR029045">
    <property type="entry name" value="ClpP/crotonase-like_dom_sf"/>
</dbReference>
<proteinExistence type="inferred from homology"/>
<dbReference type="GO" id="GO:0006515">
    <property type="term" value="P:protein quality control for misfolded or incompletely synthesized proteins"/>
    <property type="evidence" value="ECO:0007669"/>
    <property type="project" value="TreeGrafter"/>
</dbReference>
<gene>
    <name evidence="5" type="ORF">UFOVP129_34</name>
</gene>
<organism evidence="5">
    <name type="scientific">uncultured Caudovirales phage</name>
    <dbReference type="NCBI Taxonomy" id="2100421"/>
    <lineage>
        <taxon>Viruses</taxon>
        <taxon>Duplodnaviria</taxon>
        <taxon>Heunggongvirae</taxon>
        <taxon>Uroviricota</taxon>
        <taxon>Caudoviricetes</taxon>
        <taxon>Peduoviridae</taxon>
        <taxon>Maltschvirus</taxon>
        <taxon>Maltschvirus maltsch</taxon>
    </lineage>
</organism>
<dbReference type="GO" id="GO:0004176">
    <property type="term" value="F:ATP-dependent peptidase activity"/>
    <property type="evidence" value="ECO:0007669"/>
    <property type="project" value="InterPro"/>
</dbReference>
<dbReference type="GO" id="GO:0009368">
    <property type="term" value="C:endopeptidase Clp complex"/>
    <property type="evidence" value="ECO:0007669"/>
    <property type="project" value="TreeGrafter"/>
</dbReference>
<evidence type="ECO:0000256" key="4">
    <source>
        <dbReference type="SAM" id="Coils"/>
    </source>
</evidence>
<evidence type="ECO:0000256" key="1">
    <source>
        <dbReference type="ARBA" id="ARBA00007039"/>
    </source>
</evidence>
<dbReference type="PANTHER" id="PTHR10381:SF70">
    <property type="entry name" value="ATP-DEPENDENT CLP PROTEASE PROTEOLYTIC SUBUNIT"/>
    <property type="match status" value="1"/>
</dbReference>
<dbReference type="GO" id="GO:0004252">
    <property type="term" value="F:serine-type endopeptidase activity"/>
    <property type="evidence" value="ECO:0007669"/>
    <property type="project" value="InterPro"/>
</dbReference>
<sequence>MIYCIDPTVDEPIMLITKHIGFDEQEGQGVDGSLFQQELLQLDTLGKKRIQIWINSPGGVVADGYSIYSAILKSNTPVDTYCVGCAASIAGVIFQAGRKRIMADYSWLMYHNPFGSDNGDVIATMKKSIVTMIASRCGMSENEVDKMMNRTSFILADEAIKMKLCDEIDSSVQMNTKYLRKITDSLQFHKECNKVVNTILNNNTNINTMSMTKVTMRLKLNDAAREDDVVAAIDSIENRAKTAEENLQVAILDAQNKAKNDSDAYDKMKAEFDKKKAELDKLKAEMEDCKNELDAMKTDKQKAEDEAKKEKAKNMIENFAKVGKIKNDATTILKWSNLAVADFEGTKNMLEDLPLNKVAPVITNTVVNKLQEGQLPTNAVGLMAYNRLKREGKI</sequence>
<name>A0A6J5LCL3_9CAUD</name>
<feature type="coiled-coil region" evidence="4">
    <location>
        <begin position="226"/>
        <end position="313"/>
    </location>
</feature>
<evidence type="ECO:0000256" key="3">
    <source>
        <dbReference type="ARBA" id="ARBA00022801"/>
    </source>
</evidence>
<dbReference type="InterPro" id="IPR023562">
    <property type="entry name" value="ClpP/TepA"/>
</dbReference>
<evidence type="ECO:0000256" key="2">
    <source>
        <dbReference type="ARBA" id="ARBA00022490"/>
    </source>
</evidence>
<dbReference type="Pfam" id="PF00574">
    <property type="entry name" value="CLP_protease"/>
    <property type="match status" value="1"/>
</dbReference>